<dbReference type="EMBL" id="SNYM01000036">
    <property type="protein sequence ID" value="TDQ41962.1"/>
    <property type="molecule type" value="Genomic_DNA"/>
</dbReference>
<organism evidence="1 2">
    <name type="scientific">Permianibacter aggregans</name>
    <dbReference type="NCBI Taxonomy" id="1510150"/>
    <lineage>
        <taxon>Bacteria</taxon>
        <taxon>Pseudomonadati</taxon>
        <taxon>Pseudomonadota</taxon>
        <taxon>Gammaproteobacteria</taxon>
        <taxon>Pseudomonadales</taxon>
        <taxon>Pseudomonadaceae</taxon>
        <taxon>Permianibacter</taxon>
    </lineage>
</organism>
<dbReference type="Proteomes" id="UP000295375">
    <property type="component" value="Unassembled WGS sequence"/>
</dbReference>
<sequence>MALTIKHIEKTRESFGDYRYGIYQDGQLIAYFWHDYRGDENGIEFVNGVSEYEPVGRTCDFISGGGPQPLALSDRAIAYINMKWPTNSA</sequence>
<keyword evidence="2" id="KW-1185">Reference proteome</keyword>
<evidence type="ECO:0000313" key="1">
    <source>
        <dbReference type="EMBL" id="TDQ41962.1"/>
    </source>
</evidence>
<protein>
    <submittedName>
        <fullName evidence="1">Uncharacterized protein</fullName>
    </submittedName>
</protein>
<dbReference type="AlphaFoldDB" id="A0A4R6U8B5"/>
<dbReference type="RefSeq" id="WP_133593888.1">
    <property type="nucleotide sequence ID" value="NZ_CP037953.1"/>
</dbReference>
<reference evidence="1 2" key="1">
    <citation type="submission" date="2019-03" db="EMBL/GenBank/DDBJ databases">
        <title>Genomic Encyclopedia of Type Strains, Phase IV (KMG-IV): sequencing the most valuable type-strain genomes for metagenomic binning, comparative biology and taxonomic classification.</title>
        <authorList>
            <person name="Goeker M."/>
        </authorList>
    </citation>
    <scope>NUCLEOTIDE SEQUENCE [LARGE SCALE GENOMIC DNA]</scope>
    <source>
        <strain evidence="1 2">DSM 103792</strain>
    </source>
</reference>
<comment type="caution">
    <text evidence="1">The sequence shown here is derived from an EMBL/GenBank/DDBJ whole genome shotgun (WGS) entry which is preliminary data.</text>
</comment>
<evidence type="ECO:0000313" key="2">
    <source>
        <dbReference type="Proteomes" id="UP000295375"/>
    </source>
</evidence>
<gene>
    <name evidence="1" type="ORF">EV696_1365</name>
</gene>
<dbReference type="OrthoDB" id="6064812at2"/>
<accession>A0A4R6U8B5</accession>
<proteinExistence type="predicted"/>
<name>A0A4R6U8B5_9GAMM</name>